<comment type="subcellular location">
    <subcellularLocation>
        <location evidence="1">Cytoplasm</location>
    </subcellularLocation>
</comment>
<evidence type="ECO:0000259" key="11">
    <source>
        <dbReference type="SMART" id="SM00481"/>
    </source>
</evidence>
<evidence type="ECO:0000256" key="4">
    <source>
        <dbReference type="ARBA" id="ARBA00019114"/>
    </source>
</evidence>
<dbReference type="GO" id="GO:0008408">
    <property type="term" value="F:3'-5' exonuclease activity"/>
    <property type="evidence" value="ECO:0007669"/>
    <property type="project" value="InterPro"/>
</dbReference>
<dbReference type="NCBIfam" id="NF005298">
    <property type="entry name" value="PRK06826.1"/>
    <property type="match status" value="1"/>
</dbReference>
<accession>A0AA45WJP2</accession>
<keyword evidence="5" id="KW-0808">Transferase</keyword>
<dbReference type="CDD" id="cd04485">
    <property type="entry name" value="DnaE_OBF"/>
    <property type="match status" value="1"/>
</dbReference>
<dbReference type="Gene3D" id="1.10.150.870">
    <property type="match status" value="1"/>
</dbReference>
<dbReference type="InterPro" id="IPR029460">
    <property type="entry name" value="DNAPol_HHH"/>
</dbReference>
<comment type="function">
    <text evidence="9">DNA polymerase III is a complex, multichain enzyme responsible for most of the replicative synthesis in bacteria. This DNA polymerase also exhibits 3' to 5' exonuclease activity. The alpha chain is the DNA polymerase.</text>
</comment>
<dbReference type="Pfam" id="PF02811">
    <property type="entry name" value="PHP"/>
    <property type="match status" value="1"/>
</dbReference>
<dbReference type="EC" id="2.7.7.7" evidence="3"/>
<dbReference type="GO" id="GO:0006260">
    <property type="term" value="P:DNA replication"/>
    <property type="evidence" value="ECO:0007669"/>
    <property type="project" value="UniProtKB-KW"/>
</dbReference>
<feature type="domain" description="Polymerase/histidinol phosphatase N-terminal" evidence="11">
    <location>
        <begin position="8"/>
        <end position="75"/>
    </location>
</feature>
<dbReference type="NCBIfam" id="TIGR00594">
    <property type="entry name" value="polc"/>
    <property type="match status" value="1"/>
</dbReference>
<reference evidence="12" key="1">
    <citation type="submission" date="2017-05" db="EMBL/GenBank/DDBJ databases">
        <authorList>
            <person name="Varghese N."/>
            <person name="Submissions S."/>
        </authorList>
    </citation>
    <scope>NUCLEOTIDE SEQUENCE</scope>
    <source>
        <strain evidence="12">DSM 45262</strain>
    </source>
</reference>
<dbReference type="Gene3D" id="3.20.20.140">
    <property type="entry name" value="Metal-dependent hydrolases"/>
    <property type="match status" value="1"/>
</dbReference>
<dbReference type="InterPro" id="IPR004013">
    <property type="entry name" value="PHP_dom"/>
</dbReference>
<dbReference type="InterPro" id="IPR011708">
    <property type="entry name" value="DNA_pol3_alpha_NTPase_dom"/>
</dbReference>
<dbReference type="AlphaFoldDB" id="A0AA45WJP2"/>
<keyword evidence="7" id="KW-0235">DNA replication</keyword>
<keyword evidence="13" id="KW-1185">Reference proteome</keyword>
<evidence type="ECO:0000313" key="13">
    <source>
        <dbReference type="Proteomes" id="UP001157946"/>
    </source>
</evidence>
<dbReference type="Pfam" id="PF07733">
    <property type="entry name" value="DNA_pol3_alpha"/>
    <property type="match status" value="1"/>
</dbReference>
<dbReference type="RefSeq" id="WP_321195637.1">
    <property type="nucleotide sequence ID" value="NZ_WJFE01000030.1"/>
</dbReference>
<proteinExistence type="inferred from homology"/>
<evidence type="ECO:0000313" key="12">
    <source>
        <dbReference type="EMBL" id="SMP03989.1"/>
    </source>
</evidence>
<dbReference type="EMBL" id="FXTU01000001">
    <property type="protein sequence ID" value="SMP03989.1"/>
    <property type="molecule type" value="Genomic_DNA"/>
</dbReference>
<dbReference type="GO" id="GO:0003676">
    <property type="term" value="F:nucleic acid binding"/>
    <property type="evidence" value="ECO:0007669"/>
    <property type="project" value="InterPro"/>
</dbReference>
<dbReference type="NCBIfam" id="NF004226">
    <property type="entry name" value="PRK05673.1"/>
    <property type="match status" value="1"/>
</dbReference>
<dbReference type="PANTHER" id="PTHR32294:SF0">
    <property type="entry name" value="DNA POLYMERASE III SUBUNIT ALPHA"/>
    <property type="match status" value="1"/>
</dbReference>
<evidence type="ECO:0000256" key="2">
    <source>
        <dbReference type="ARBA" id="ARBA00009496"/>
    </source>
</evidence>
<dbReference type="GO" id="GO:0005737">
    <property type="term" value="C:cytoplasm"/>
    <property type="evidence" value="ECO:0007669"/>
    <property type="project" value="UniProtKB-SubCell"/>
</dbReference>
<keyword evidence="8" id="KW-0239">DNA-directed DNA polymerase</keyword>
<dbReference type="SMART" id="SM00481">
    <property type="entry name" value="POLIIIAc"/>
    <property type="match status" value="1"/>
</dbReference>
<evidence type="ECO:0000256" key="10">
    <source>
        <dbReference type="ARBA" id="ARBA00049244"/>
    </source>
</evidence>
<protein>
    <recommendedName>
        <fullName evidence="4">DNA polymerase III subunit alpha</fullName>
        <ecNumber evidence="3">2.7.7.7</ecNumber>
    </recommendedName>
</protein>
<gene>
    <name evidence="12" type="ORF">SAMN06265361_101505</name>
</gene>
<comment type="caution">
    <text evidence="12">The sequence shown here is derived from an EMBL/GenBank/DDBJ whole genome shotgun (WGS) entry which is preliminary data.</text>
</comment>
<evidence type="ECO:0000256" key="9">
    <source>
        <dbReference type="ARBA" id="ARBA00025611"/>
    </source>
</evidence>
<evidence type="ECO:0000256" key="3">
    <source>
        <dbReference type="ARBA" id="ARBA00012417"/>
    </source>
</evidence>
<comment type="similarity">
    <text evidence="2">Belongs to the DNA polymerase type-C family. DnaE subfamily.</text>
</comment>
<evidence type="ECO:0000256" key="1">
    <source>
        <dbReference type="ARBA" id="ARBA00004496"/>
    </source>
</evidence>
<dbReference type="InterPro" id="IPR040982">
    <property type="entry name" value="DNA_pol3_finger"/>
</dbReference>
<dbReference type="SUPFAM" id="SSF89550">
    <property type="entry name" value="PHP domain-like"/>
    <property type="match status" value="1"/>
</dbReference>
<dbReference type="CDD" id="cd12113">
    <property type="entry name" value="PHP_PolIIIA_DnaE3"/>
    <property type="match status" value="1"/>
</dbReference>
<comment type="catalytic activity">
    <reaction evidence="10">
        <text>DNA(n) + a 2'-deoxyribonucleoside 5'-triphosphate = DNA(n+1) + diphosphate</text>
        <dbReference type="Rhea" id="RHEA:22508"/>
        <dbReference type="Rhea" id="RHEA-COMP:17339"/>
        <dbReference type="Rhea" id="RHEA-COMP:17340"/>
        <dbReference type="ChEBI" id="CHEBI:33019"/>
        <dbReference type="ChEBI" id="CHEBI:61560"/>
        <dbReference type="ChEBI" id="CHEBI:173112"/>
        <dbReference type="EC" id="2.7.7.7"/>
    </reaction>
</comment>
<dbReference type="GO" id="GO:0003887">
    <property type="term" value="F:DNA-directed DNA polymerase activity"/>
    <property type="evidence" value="ECO:0007669"/>
    <property type="project" value="UniProtKB-KW"/>
</dbReference>
<evidence type="ECO:0000256" key="8">
    <source>
        <dbReference type="ARBA" id="ARBA00022932"/>
    </source>
</evidence>
<dbReference type="Pfam" id="PF17657">
    <property type="entry name" value="DNA_pol3_finger"/>
    <property type="match status" value="1"/>
</dbReference>
<dbReference type="Gene3D" id="1.10.10.1600">
    <property type="entry name" value="Bacterial DNA polymerase III alpha subunit, thumb domain"/>
    <property type="match status" value="1"/>
</dbReference>
<dbReference type="Pfam" id="PF14579">
    <property type="entry name" value="HHH_6"/>
    <property type="match status" value="1"/>
</dbReference>
<dbReference type="InterPro" id="IPR003141">
    <property type="entry name" value="Pol/His_phosphatase_N"/>
</dbReference>
<keyword evidence="6" id="KW-0548">Nucleotidyltransferase</keyword>
<sequence>MDRLKDFVHLHVHTEFSLLDGASRIEELVRTAKQLGMKALAITDHGAMHGVVPFYKACREAGIKPIIGCEMYLTAGSLRDKRPLREQKNYHLLLIAETDVGYRNLLRLTSEAHLRGFHYKPRIDKALLRQHRQGLIATSSCLGGEIPQAILAGDLAEAKRLVMEYLDIFGPDHFFFELQDHQLPEQERVNRQLISWSKELGVKLIATNDVHYTHQGDHEVHDCLLCIQTGSKLADEERLRFPTKEYYLKSAEEMRRCFGHVPEALHHTVDIAERCQVEIPLGGRLLPKFPLPEGVEAAAYLRELCYQGAIERFGQLTPEVVERLDYELSVIDRMGFNDYFLVVWDFVRFAHERGIAVGPGRGSAAGSLVSYVLRITDIDPLKYRLFFERFLNPERISMPDIDIDFNYERRDEVIRYVVDKYGAERVAQIITFGTMAPRAAVRDVGRVMGLPYREVDRAAKLIPGNPGMTLAKAFQQEPALKELMKNPATAQLMRTVAKIEGMPRHASTHAAGVVIASTPLTDHVPLQAGNDGIPLTQYPMEVLEDIGLLKVDFLGLRNLTVIEKTRELVRENSGTIVSFDGARFDDPATYALLSKGDTTGVFQMESPGMRKVLKELKPTHFEDIIAVLALYRPGPMEQIPRYIRAKHGLEKVTYPHPDLEEILENTYGIIVYQEQIMQIAAKMAGFSLGQADLLRRAVGKKKKELLHEQRNAFVGGCVDKGYDEQTGHEIYDLIVRFADYGFNRSHSAAYGVLAYQTAYLKANHPVEFMAALMTSVMGSQGKLAEYIEEARRMGIAVLPPDVQRSEEAFSVEGKAIRFGLAAIKNVGTLAIRELIKGRQGRPFENLADLCARVDLRVCNRRVLESLIECGACDSMPGSRSQNLYLLDEVLEWVAANRTRSGKQQLSLGLADEAFDFARLLEEAPSASLTERDQLDRERELLGLFLSGHPLDQYAPVIQERATHRLHALMGCRDREEVKVGAWITDVKPIQTKKGEPMAFVQIEDRGGTCEVVVFPKVFRAARTLLQPEQPVFIRAKVQLQDEGVKLIAEEVADLSRAAFASRPAPPSVGPAQKVYIRIPPQRETEERLRRLQEVLKLHRGETPVCLYYERTKKVLALSEERYAITPTPACRQQVEAIMGANSFRVTQK</sequence>
<dbReference type="Pfam" id="PF01336">
    <property type="entry name" value="tRNA_anti-codon"/>
    <property type="match status" value="1"/>
</dbReference>
<dbReference type="InterPro" id="IPR004805">
    <property type="entry name" value="DnaE2/DnaE/PolC"/>
</dbReference>
<dbReference type="InterPro" id="IPR004365">
    <property type="entry name" value="NA-bd_OB_tRNA"/>
</dbReference>
<dbReference type="PANTHER" id="PTHR32294">
    <property type="entry name" value="DNA POLYMERASE III SUBUNIT ALPHA"/>
    <property type="match status" value="1"/>
</dbReference>
<name>A0AA45WJP2_9BACL</name>
<dbReference type="InterPro" id="IPR041931">
    <property type="entry name" value="DNA_pol3_alpha_thumb_dom"/>
</dbReference>
<dbReference type="Proteomes" id="UP001157946">
    <property type="component" value="Unassembled WGS sequence"/>
</dbReference>
<organism evidence="12 13">
    <name type="scientific">Laceyella tengchongensis</name>
    <dbReference type="NCBI Taxonomy" id="574699"/>
    <lineage>
        <taxon>Bacteria</taxon>
        <taxon>Bacillati</taxon>
        <taxon>Bacillota</taxon>
        <taxon>Bacilli</taxon>
        <taxon>Bacillales</taxon>
        <taxon>Thermoactinomycetaceae</taxon>
        <taxon>Laceyella</taxon>
    </lineage>
</organism>
<evidence type="ECO:0000256" key="5">
    <source>
        <dbReference type="ARBA" id="ARBA00022679"/>
    </source>
</evidence>
<evidence type="ECO:0000256" key="7">
    <source>
        <dbReference type="ARBA" id="ARBA00022705"/>
    </source>
</evidence>
<evidence type="ECO:0000256" key="6">
    <source>
        <dbReference type="ARBA" id="ARBA00022695"/>
    </source>
</evidence>
<dbReference type="InterPro" id="IPR016195">
    <property type="entry name" value="Pol/histidinol_Pase-like"/>
</dbReference>